<evidence type="ECO:0000313" key="6">
    <source>
        <dbReference type="EMBL" id="KAL3739980.1"/>
    </source>
</evidence>
<dbReference type="PROSITE" id="PS50104">
    <property type="entry name" value="TIR"/>
    <property type="match status" value="1"/>
</dbReference>
<dbReference type="Gene3D" id="3.40.50.10140">
    <property type="entry name" value="Toll/interleukin-1 receptor homology (TIR) domain"/>
    <property type="match status" value="1"/>
</dbReference>
<keyword evidence="3" id="KW-0520">NAD</keyword>
<dbReference type="GO" id="GO:0061809">
    <property type="term" value="F:NAD+ nucleosidase activity, cyclic ADP-ribose generating"/>
    <property type="evidence" value="ECO:0007669"/>
    <property type="project" value="UniProtKB-EC"/>
</dbReference>
<evidence type="ECO:0000256" key="1">
    <source>
        <dbReference type="ARBA" id="ARBA00011982"/>
    </source>
</evidence>
<sequence length="169" mass="18945">MDAQVSSGRSPSANGAVEELPVCNYQVFLSFRRPDVRRNFIKYFYDHLIGSGIVAFRDREEINPGERINTKIVEAIKRSDICIPVFSKDFASSAACLMEAAQMVESEKPILPIFYGVKPCVVQYRQGTYGTAFIKHEGRRDAETITKWKNALANIAGILAFELEDVDMG</sequence>
<keyword evidence="2" id="KW-0378">Hydrolase</keyword>
<accession>A0ABD3KVZ6</accession>
<dbReference type="Proteomes" id="UP001634007">
    <property type="component" value="Unassembled WGS sequence"/>
</dbReference>
<dbReference type="EC" id="3.2.2.6" evidence="1"/>
<evidence type="ECO:0000256" key="3">
    <source>
        <dbReference type="ARBA" id="ARBA00023027"/>
    </source>
</evidence>
<name>A0ABD3KVZ6_EUCGL</name>
<dbReference type="SUPFAM" id="SSF52200">
    <property type="entry name" value="Toll/Interleukin receptor TIR domain"/>
    <property type="match status" value="1"/>
</dbReference>
<dbReference type="PANTHER" id="PTHR32009">
    <property type="entry name" value="TMV RESISTANCE PROTEIN N-LIKE"/>
    <property type="match status" value="1"/>
</dbReference>
<feature type="domain" description="TIR" evidence="5">
    <location>
        <begin position="23"/>
        <end position="156"/>
    </location>
</feature>
<reference evidence="6 7" key="1">
    <citation type="submission" date="2024-11" db="EMBL/GenBank/DDBJ databases">
        <title>Chromosome-level genome assembly of Eucalyptus globulus Labill. provides insights into its genome evolution.</title>
        <authorList>
            <person name="Li X."/>
        </authorList>
    </citation>
    <scope>NUCLEOTIDE SEQUENCE [LARGE SCALE GENOMIC DNA]</scope>
    <source>
        <strain evidence="6">CL2024</strain>
        <tissue evidence="6">Fresh tender leaves</tissue>
    </source>
</reference>
<dbReference type="EMBL" id="JBJKBG010000005">
    <property type="protein sequence ID" value="KAL3739980.1"/>
    <property type="molecule type" value="Genomic_DNA"/>
</dbReference>
<dbReference type="PANTHER" id="PTHR32009:SF39">
    <property type="entry name" value="TIR DOMAIN-CONTAINING PROTEIN"/>
    <property type="match status" value="1"/>
</dbReference>
<proteinExistence type="predicted"/>
<comment type="caution">
    <text evidence="6">The sequence shown here is derived from an EMBL/GenBank/DDBJ whole genome shotgun (WGS) entry which is preliminary data.</text>
</comment>
<dbReference type="Pfam" id="PF01582">
    <property type="entry name" value="TIR"/>
    <property type="match status" value="1"/>
</dbReference>
<comment type="catalytic activity">
    <reaction evidence="4">
        <text>NAD(+) + H2O = ADP-D-ribose + nicotinamide + H(+)</text>
        <dbReference type="Rhea" id="RHEA:16301"/>
        <dbReference type="ChEBI" id="CHEBI:15377"/>
        <dbReference type="ChEBI" id="CHEBI:15378"/>
        <dbReference type="ChEBI" id="CHEBI:17154"/>
        <dbReference type="ChEBI" id="CHEBI:57540"/>
        <dbReference type="ChEBI" id="CHEBI:57967"/>
        <dbReference type="EC" id="3.2.2.6"/>
    </reaction>
    <physiologicalReaction direction="left-to-right" evidence="4">
        <dbReference type="Rhea" id="RHEA:16302"/>
    </physiologicalReaction>
</comment>
<evidence type="ECO:0000256" key="4">
    <source>
        <dbReference type="ARBA" id="ARBA00047304"/>
    </source>
</evidence>
<protein>
    <recommendedName>
        <fullName evidence="1">ADP-ribosyl cyclase/cyclic ADP-ribose hydrolase</fullName>
        <ecNumber evidence="1">3.2.2.6</ecNumber>
    </recommendedName>
</protein>
<gene>
    <name evidence="6" type="ORF">ACJRO7_021287</name>
</gene>
<dbReference type="InterPro" id="IPR035897">
    <property type="entry name" value="Toll_tir_struct_dom_sf"/>
</dbReference>
<evidence type="ECO:0000256" key="2">
    <source>
        <dbReference type="ARBA" id="ARBA00022801"/>
    </source>
</evidence>
<dbReference type="AlphaFoldDB" id="A0ABD3KVZ6"/>
<organism evidence="6 7">
    <name type="scientific">Eucalyptus globulus</name>
    <name type="common">Tasmanian blue gum</name>
    <dbReference type="NCBI Taxonomy" id="34317"/>
    <lineage>
        <taxon>Eukaryota</taxon>
        <taxon>Viridiplantae</taxon>
        <taxon>Streptophyta</taxon>
        <taxon>Embryophyta</taxon>
        <taxon>Tracheophyta</taxon>
        <taxon>Spermatophyta</taxon>
        <taxon>Magnoliopsida</taxon>
        <taxon>eudicotyledons</taxon>
        <taxon>Gunneridae</taxon>
        <taxon>Pentapetalae</taxon>
        <taxon>rosids</taxon>
        <taxon>malvids</taxon>
        <taxon>Myrtales</taxon>
        <taxon>Myrtaceae</taxon>
        <taxon>Myrtoideae</taxon>
        <taxon>Eucalypteae</taxon>
        <taxon>Eucalyptus</taxon>
    </lineage>
</organism>
<keyword evidence="7" id="KW-1185">Reference proteome</keyword>
<evidence type="ECO:0000259" key="5">
    <source>
        <dbReference type="PROSITE" id="PS50104"/>
    </source>
</evidence>
<dbReference type="InterPro" id="IPR000157">
    <property type="entry name" value="TIR_dom"/>
</dbReference>
<dbReference type="SMART" id="SM00255">
    <property type="entry name" value="TIR"/>
    <property type="match status" value="1"/>
</dbReference>
<evidence type="ECO:0000313" key="7">
    <source>
        <dbReference type="Proteomes" id="UP001634007"/>
    </source>
</evidence>